<accession>A0A918J820</accession>
<evidence type="ECO:0000313" key="2">
    <source>
        <dbReference type="EMBL" id="GGW57922.1"/>
    </source>
</evidence>
<protein>
    <submittedName>
        <fullName evidence="2">Uncharacterized protein</fullName>
    </submittedName>
</protein>
<dbReference type="AlphaFoldDB" id="A0A918J820"/>
<reference evidence="2" key="2">
    <citation type="submission" date="2020-09" db="EMBL/GenBank/DDBJ databases">
        <authorList>
            <person name="Sun Q."/>
            <person name="Ohkuma M."/>
        </authorList>
    </citation>
    <scope>NUCLEOTIDE SEQUENCE</scope>
    <source>
        <strain evidence="2">JCM 4490</strain>
    </source>
</reference>
<dbReference type="Proteomes" id="UP000620224">
    <property type="component" value="Unassembled WGS sequence"/>
</dbReference>
<name>A0A918J820_9ACTN</name>
<evidence type="ECO:0000313" key="3">
    <source>
        <dbReference type="Proteomes" id="UP000620224"/>
    </source>
</evidence>
<dbReference type="EMBL" id="BMUE01000008">
    <property type="protein sequence ID" value="GGW57922.1"/>
    <property type="molecule type" value="Genomic_DNA"/>
</dbReference>
<gene>
    <name evidence="2" type="ORF">GCM10010503_38680</name>
</gene>
<sequence length="100" mass="11586">MRRRVAEPDAARRVIVSGRRQDKQWGKEDVMSLSRSARTEHTVAPGGCRWCGIEARAHARQWTAEAGWHAWTAPTTEQRKERMLQRRTQQQVSRRGPAPR</sequence>
<proteinExistence type="predicted"/>
<organism evidence="2 3">
    <name type="scientific">Streptomyces lucensis JCM 4490</name>
    <dbReference type="NCBI Taxonomy" id="1306176"/>
    <lineage>
        <taxon>Bacteria</taxon>
        <taxon>Bacillati</taxon>
        <taxon>Actinomycetota</taxon>
        <taxon>Actinomycetes</taxon>
        <taxon>Kitasatosporales</taxon>
        <taxon>Streptomycetaceae</taxon>
        <taxon>Streptomyces</taxon>
    </lineage>
</organism>
<feature type="region of interest" description="Disordered" evidence="1">
    <location>
        <begin position="1"/>
        <end position="31"/>
    </location>
</feature>
<reference evidence="2" key="1">
    <citation type="journal article" date="2014" name="Int. J. Syst. Evol. Microbiol.">
        <title>Complete genome sequence of Corynebacterium casei LMG S-19264T (=DSM 44701T), isolated from a smear-ripened cheese.</title>
        <authorList>
            <consortium name="US DOE Joint Genome Institute (JGI-PGF)"/>
            <person name="Walter F."/>
            <person name="Albersmeier A."/>
            <person name="Kalinowski J."/>
            <person name="Ruckert C."/>
        </authorList>
    </citation>
    <scope>NUCLEOTIDE SEQUENCE</scope>
    <source>
        <strain evidence="2">JCM 4490</strain>
    </source>
</reference>
<comment type="caution">
    <text evidence="2">The sequence shown here is derived from an EMBL/GenBank/DDBJ whole genome shotgun (WGS) entry which is preliminary data.</text>
</comment>
<feature type="region of interest" description="Disordered" evidence="1">
    <location>
        <begin position="73"/>
        <end position="100"/>
    </location>
</feature>
<keyword evidence="3" id="KW-1185">Reference proteome</keyword>
<feature type="compositionally biased region" description="Basic and acidic residues" evidence="1">
    <location>
        <begin position="1"/>
        <end position="12"/>
    </location>
</feature>
<feature type="compositionally biased region" description="Basic and acidic residues" evidence="1">
    <location>
        <begin position="19"/>
        <end position="30"/>
    </location>
</feature>
<evidence type="ECO:0000256" key="1">
    <source>
        <dbReference type="SAM" id="MobiDB-lite"/>
    </source>
</evidence>